<accession>A0A8X6XZL5</accession>
<proteinExistence type="predicted"/>
<organism evidence="1 2">
    <name type="scientific">Trichonephila inaurata madagascariensis</name>
    <dbReference type="NCBI Taxonomy" id="2747483"/>
    <lineage>
        <taxon>Eukaryota</taxon>
        <taxon>Metazoa</taxon>
        <taxon>Ecdysozoa</taxon>
        <taxon>Arthropoda</taxon>
        <taxon>Chelicerata</taxon>
        <taxon>Arachnida</taxon>
        <taxon>Araneae</taxon>
        <taxon>Araneomorphae</taxon>
        <taxon>Entelegynae</taxon>
        <taxon>Araneoidea</taxon>
        <taxon>Nephilidae</taxon>
        <taxon>Trichonephila</taxon>
        <taxon>Trichonephila inaurata</taxon>
    </lineage>
</organism>
<evidence type="ECO:0000313" key="2">
    <source>
        <dbReference type="Proteomes" id="UP000886998"/>
    </source>
</evidence>
<protein>
    <submittedName>
        <fullName evidence="1">Uncharacterized protein</fullName>
    </submittedName>
</protein>
<reference evidence="1" key="1">
    <citation type="submission" date="2020-08" db="EMBL/GenBank/DDBJ databases">
        <title>Multicomponent nature underlies the extraordinary mechanical properties of spider dragline silk.</title>
        <authorList>
            <person name="Kono N."/>
            <person name="Nakamura H."/>
            <person name="Mori M."/>
            <person name="Yoshida Y."/>
            <person name="Ohtoshi R."/>
            <person name="Malay A.D."/>
            <person name="Moran D.A.P."/>
            <person name="Tomita M."/>
            <person name="Numata K."/>
            <person name="Arakawa K."/>
        </authorList>
    </citation>
    <scope>NUCLEOTIDE SEQUENCE</scope>
</reference>
<comment type="caution">
    <text evidence="1">The sequence shown here is derived from an EMBL/GenBank/DDBJ whole genome shotgun (WGS) entry which is preliminary data.</text>
</comment>
<sequence length="107" mass="11615">MNQNDPALQGDALPQCMLFSSGAFNSRSRNGHIFVLLSTSVSCKIEVKFVSETILCHSDIQANLTLLLTNCHIVACATSSMTVIRAQLVVEESVLQVLEVPIHLAKC</sequence>
<evidence type="ECO:0000313" key="1">
    <source>
        <dbReference type="EMBL" id="GFY62948.1"/>
    </source>
</evidence>
<dbReference type="AlphaFoldDB" id="A0A8X6XZL5"/>
<dbReference type="EMBL" id="BMAV01014518">
    <property type="protein sequence ID" value="GFY62948.1"/>
    <property type="molecule type" value="Genomic_DNA"/>
</dbReference>
<dbReference type="Proteomes" id="UP000886998">
    <property type="component" value="Unassembled WGS sequence"/>
</dbReference>
<keyword evidence="2" id="KW-1185">Reference proteome</keyword>
<name>A0A8X6XZL5_9ARAC</name>
<gene>
    <name evidence="1" type="ORF">TNIN_13751</name>
</gene>